<dbReference type="EMBL" id="CP012109">
    <property type="protein sequence ID" value="AKQ67416.1"/>
    <property type="molecule type" value="Genomic_DNA"/>
</dbReference>
<gene>
    <name evidence="4" type="primary">purN</name>
    <name evidence="6" type="ORF">A176_004328</name>
</gene>
<dbReference type="RefSeq" id="WP_002634849.1">
    <property type="nucleotide sequence ID" value="NZ_CP012109.1"/>
</dbReference>
<dbReference type="GO" id="GO:0004644">
    <property type="term" value="F:phosphoribosylglycinamide formyltransferase activity"/>
    <property type="evidence" value="ECO:0007669"/>
    <property type="project" value="UniProtKB-UniRule"/>
</dbReference>
<sequence length="224" mass="23610">MSSARVRLGVLVSGSGSNLQALLDACAREDFPAEVACVVSNVPTAFALERARKAGVPAVVVDHKAHATKADFEQALREALRAANVEWVCLAGFMRLLSADFLGHYAGRVLNIHPSLLPAFPGLNAQRQALERGVKVAGCTVHFVDAGTDTGPIIAQAAVPVLPDDDEKALGSRILAEEHRLYPLAVRLAVTGKVTLDGVRTRVEAPATVGELALRSPGATVEPR</sequence>
<dbReference type="Proteomes" id="UP000009026">
    <property type="component" value="Chromosome"/>
</dbReference>
<evidence type="ECO:0000256" key="2">
    <source>
        <dbReference type="ARBA" id="ARBA00022679"/>
    </source>
</evidence>
<name>A0A0H4WVI9_9BACT</name>
<keyword evidence="7" id="KW-1185">Reference proteome</keyword>
<evidence type="ECO:0000256" key="3">
    <source>
        <dbReference type="ARBA" id="ARBA00022755"/>
    </source>
</evidence>
<dbReference type="AlphaFoldDB" id="A0A0H4WVI9"/>
<comment type="function">
    <text evidence="4">Catalyzes the transfer of a formyl group from 10-formyltetrahydrofolate to 5-phospho-ribosyl-glycinamide (GAR), producing 5-phospho-ribosyl-N-formylglycinamide (FGAR) and tetrahydrofolate.</text>
</comment>
<evidence type="ECO:0000313" key="7">
    <source>
        <dbReference type="Proteomes" id="UP000009026"/>
    </source>
</evidence>
<protein>
    <recommendedName>
        <fullName evidence="4">Phosphoribosylglycinamide formyltransferase</fullName>
        <ecNumber evidence="4">2.1.2.2</ecNumber>
    </recommendedName>
    <alternativeName>
        <fullName evidence="4">5'-phosphoribosylglycinamide transformylase</fullName>
    </alternativeName>
    <alternativeName>
        <fullName evidence="4">GAR transformylase</fullName>
        <shortName evidence="4">GART</shortName>
    </alternativeName>
</protein>
<dbReference type="Pfam" id="PF00551">
    <property type="entry name" value="Formyl_trans_N"/>
    <property type="match status" value="1"/>
</dbReference>
<evidence type="ECO:0000256" key="1">
    <source>
        <dbReference type="ARBA" id="ARBA00005054"/>
    </source>
</evidence>
<comment type="catalytic activity">
    <reaction evidence="4">
        <text>N(1)-(5-phospho-beta-D-ribosyl)glycinamide + (6R)-10-formyltetrahydrofolate = N(2)-formyl-N(1)-(5-phospho-beta-D-ribosyl)glycinamide + (6S)-5,6,7,8-tetrahydrofolate + H(+)</text>
        <dbReference type="Rhea" id="RHEA:15053"/>
        <dbReference type="ChEBI" id="CHEBI:15378"/>
        <dbReference type="ChEBI" id="CHEBI:57453"/>
        <dbReference type="ChEBI" id="CHEBI:143788"/>
        <dbReference type="ChEBI" id="CHEBI:147286"/>
        <dbReference type="ChEBI" id="CHEBI:195366"/>
        <dbReference type="EC" id="2.1.2.2"/>
    </reaction>
</comment>
<dbReference type="FunFam" id="3.40.50.170:FF:000007">
    <property type="entry name" value="Phosphoribosylglycinamide formyltransferase"/>
    <property type="match status" value="1"/>
</dbReference>
<evidence type="ECO:0000259" key="5">
    <source>
        <dbReference type="Pfam" id="PF00551"/>
    </source>
</evidence>
<feature type="binding site" evidence="4">
    <location>
        <begin position="94"/>
        <end position="97"/>
    </location>
    <ligand>
        <name>(6R)-10-formyltetrahydrofolate</name>
        <dbReference type="ChEBI" id="CHEBI:195366"/>
    </ligand>
</feature>
<dbReference type="GO" id="GO:0005829">
    <property type="term" value="C:cytosol"/>
    <property type="evidence" value="ECO:0007669"/>
    <property type="project" value="TreeGrafter"/>
</dbReference>
<evidence type="ECO:0000256" key="4">
    <source>
        <dbReference type="HAMAP-Rule" id="MF_01930"/>
    </source>
</evidence>
<comment type="pathway">
    <text evidence="1 4">Purine metabolism; IMP biosynthesis via de novo pathway; N(2)-formyl-N(1)-(5-phospho-D-ribosyl)glycinamide from N(1)-(5-phospho-D-ribosyl)glycinamide (10-formyl THF route): step 1/1.</text>
</comment>
<dbReference type="HAMAP" id="MF_01930">
    <property type="entry name" value="PurN"/>
    <property type="match status" value="1"/>
</dbReference>
<dbReference type="OrthoDB" id="9806170at2"/>
<dbReference type="EC" id="2.1.2.2" evidence="4"/>
<feature type="binding site" evidence="4">
    <location>
        <position position="111"/>
    </location>
    <ligand>
        <name>(6R)-10-formyltetrahydrofolate</name>
        <dbReference type="ChEBI" id="CHEBI:195366"/>
    </ligand>
</feature>
<dbReference type="InterPro" id="IPR036477">
    <property type="entry name" value="Formyl_transf_N_sf"/>
</dbReference>
<dbReference type="NCBIfam" id="TIGR00639">
    <property type="entry name" value="PurN"/>
    <property type="match status" value="1"/>
</dbReference>
<accession>A0A0H4WVI9</accession>
<dbReference type="UniPathway" id="UPA00074">
    <property type="reaction ID" value="UER00126"/>
</dbReference>
<dbReference type="InterPro" id="IPR004607">
    <property type="entry name" value="GART"/>
</dbReference>
<evidence type="ECO:0000313" key="6">
    <source>
        <dbReference type="EMBL" id="AKQ67416.1"/>
    </source>
</evidence>
<comment type="similarity">
    <text evidence="4">Belongs to the GART family.</text>
</comment>
<feature type="site" description="Raises pKa of active site His" evidence="4">
    <location>
        <position position="149"/>
    </location>
</feature>
<dbReference type="PATRIC" id="fig|1297742.4.peg.4370"/>
<reference evidence="6 7" key="1">
    <citation type="journal article" date="2016" name="PLoS ONE">
        <title>Complete Genome Sequence and Comparative Genomics of a Novel Myxobacterium Myxococcus hansupus.</title>
        <authorList>
            <person name="Sharma G."/>
            <person name="Narwani T."/>
            <person name="Subramanian S."/>
        </authorList>
    </citation>
    <scope>NUCLEOTIDE SEQUENCE [LARGE SCALE GENOMIC DNA]</scope>
    <source>
        <strain evidence="7">mixupus</strain>
    </source>
</reference>
<dbReference type="InterPro" id="IPR002376">
    <property type="entry name" value="Formyl_transf_N"/>
</dbReference>
<dbReference type="GO" id="GO:0006189">
    <property type="term" value="P:'de novo' IMP biosynthetic process"/>
    <property type="evidence" value="ECO:0007669"/>
    <property type="project" value="UniProtKB-UniRule"/>
</dbReference>
<dbReference type="STRING" id="1297742.A176_004328"/>
<dbReference type="eggNOG" id="COG0299">
    <property type="taxonomic scope" value="Bacteria"/>
</dbReference>
<feature type="binding site" evidence="4">
    <location>
        <begin position="16"/>
        <end position="18"/>
    </location>
    <ligand>
        <name>N(1)-(5-phospho-beta-D-ribosyl)glycinamide</name>
        <dbReference type="ChEBI" id="CHEBI:143788"/>
    </ligand>
</feature>
<dbReference type="PANTHER" id="PTHR43369">
    <property type="entry name" value="PHOSPHORIBOSYLGLYCINAMIDE FORMYLTRANSFERASE"/>
    <property type="match status" value="1"/>
</dbReference>
<keyword evidence="2 4" id="KW-0808">Transferase</keyword>
<dbReference type="SUPFAM" id="SSF53328">
    <property type="entry name" value="Formyltransferase"/>
    <property type="match status" value="1"/>
</dbReference>
<feature type="binding site" evidence="4">
    <location>
        <position position="69"/>
    </location>
    <ligand>
        <name>(6R)-10-formyltetrahydrofolate</name>
        <dbReference type="ChEBI" id="CHEBI:195366"/>
    </ligand>
</feature>
<feature type="domain" description="Formyl transferase N-terminal" evidence="5">
    <location>
        <begin position="7"/>
        <end position="186"/>
    </location>
</feature>
<organism evidence="6 7">
    <name type="scientific">Pseudomyxococcus hansupus</name>
    <dbReference type="NCBI Taxonomy" id="1297742"/>
    <lineage>
        <taxon>Bacteria</taxon>
        <taxon>Pseudomonadati</taxon>
        <taxon>Myxococcota</taxon>
        <taxon>Myxococcia</taxon>
        <taxon>Myxococcales</taxon>
        <taxon>Cystobacterineae</taxon>
        <taxon>Myxococcaceae</taxon>
        <taxon>Pseudomyxococcus</taxon>
    </lineage>
</organism>
<dbReference type="KEGG" id="mym:A176_004328"/>
<dbReference type="Gene3D" id="3.40.50.170">
    <property type="entry name" value="Formyl transferase, N-terminal domain"/>
    <property type="match status" value="1"/>
</dbReference>
<keyword evidence="3 4" id="KW-0658">Purine biosynthesis</keyword>
<feature type="active site" description="Proton donor" evidence="4">
    <location>
        <position position="113"/>
    </location>
</feature>
<dbReference type="PANTHER" id="PTHR43369:SF2">
    <property type="entry name" value="PHOSPHORIBOSYLGLYCINAMIDE FORMYLTRANSFERASE"/>
    <property type="match status" value="1"/>
</dbReference>
<proteinExistence type="inferred from homology"/>
<dbReference type="CDD" id="cd08645">
    <property type="entry name" value="FMT_core_GART"/>
    <property type="match status" value="1"/>
</dbReference>